<evidence type="ECO:0000313" key="2">
    <source>
        <dbReference type="EMBL" id="KAL3816604.1"/>
    </source>
</evidence>
<accession>A0ABD3RWM6</accession>
<evidence type="ECO:0000313" key="3">
    <source>
        <dbReference type="Proteomes" id="UP001530377"/>
    </source>
</evidence>
<feature type="region of interest" description="Disordered" evidence="1">
    <location>
        <begin position="1"/>
        <end position="66"/>
    </location>
</feature>
<dbReference type="Proteomes" id="UP001530377">
    <property type="component" value="Unassembled WGS sequence"/>
</dbReference>
<keyword evidence="3" id="KW-1185">Reference proteome</keyword>
<organism evidence="2 3">
    <name type="scientific">Cyclostephanos tholiformis</name>
    <dbReference type="NCBI Taxonomy" id="382380"/>
    <lineage>
        <taxon>Eukaryota</taxon>
        <taxon>Sar</taxon>
        <taxon>Stramenopiles</taxon>
        <taxon>Ochrophyta</taxon>
        <taxon>Bacillariophyta</taxon>
        <taxon>Coscinodiscophyceae</taxon>
        <taxon>Thalassiosirophycidae</taxon>
        <taxon>Stephanodiscales</taxon>
        <taxon>Stephanodiscaceae</taxon>
        <taxon>Cyclostephanos</taxon>
    </lineage>
</organism>
<name>A0ABD3RWM6_9STRA</name>
<reference evidence="2 3" key="1">
    <citation type="submission" date="2024-10" db="EMBL/GenBank/DDBJ databases">
        <title>Updated reference genomes for cyclostephanoid diatoms.</title>
        <authorList>
            <person name="Roberts W.R."/>
            <person name="Alverson A.J."/>
        </authorList>
    </citation>
    <scope>NUCLEOTIDE SEQUENCE [LARGE SCALE GENOMIC DNA]</scope>
    <source>
        <strain evidence="2 3">AJA228-03</strain>
    </source>
</reference>
<comment type="caution">
    <text evidence="2">The sequence shown here is derived from an EMBL/GenBank/DDBJ whole genome shotgun (WGS) entry which is preliminary data.</text>
</comment>
<gene>
    <name evidence="2" type="ORF">ACHAXA_001507</name>
</gene>
<dbReference type="EMBL" id="JALLPB020000141">
    <property type="protein sequence ID" value="KAL3816604.1"/>
    <property type="molecule type" value="Genomic_DNA"/>
</dbReference>
<proteinExistence type="predicted"/>
<dbReference type="AlphaFoldDB" id="A0ABD3RWM6"/>
<feature type="compositionally biased region" description="Gly residues" evidence="1">
    <location>
        <begin position="17"/>
        <end position="26"/>
    </location>
</feature>
<feature type="compositionally biased region" description="Acidic residues" evidence="1">
    <location>
        <begin position="189"/>
        <end position="228"/>
    </location>
</feature>
<feature type="compositionally biased region" description="Basic and acidic residues" evidence="1">
    <location>
        <begin position="1"/>
        <end position="10"/>
    </location>
</feature>
<sequence>MGRSQVERNRAARGHGGRGGIGGGRGPPRNRPPADAVLGDNAYRYERRHGPAAVNNDDDGNDDSGWTMTFGGGGDDATYRDIVFGDVLKNSKMTPSGGGGGMWSTTDEWHAASSSTNDGHDGDGAGDWMRIDVKALDECLREIPIHERLKLPRHVGDHLISMYGADVCRKKTLGELREESKCVVGTTESENEEDGKAEEEKLEEGKEEEEKEEEEEEDLEAWLDDMIA</sequence>
<evidence type="ECO:0008006" key="4">
    <source>
        <dbReference type="Google" id="ProtNLM"/>
    </source>
</evidence>
<feature type="region of interest" description="Disordered" evidence="1">
    <location>
        <begin position="183"/>
        <end position="228"/>
    </location>
</feature>
<evidence type="ECO:0000256" key="1">
    <source>
        <dbReference type="SAM" id="MobiDB-lite"/>
    </source>
</evidence>
<protein>
    <recommendedName>
        <fullName evidence="4">Bindin</fullName>
    </recommendedName>
</protein>